<protein>
    <submittedName>
        <fullName evidence="3">Notoamide biosynthesis cluster protein</fullName>
    </submittedName>
</protein>
<dbReference type="Proteomes" id="UP000756132">
    <property type="component" value="Chromosome 3"/>
</dbReference>
<dbReference type="EMBL" id="CP090165">
    <property type="protein sequence ID" value="UJO15381.1"/>
    <property type="molecule type" value="Genomic_DNA"/>
</dbReference>
<dbReference type="KEGG" id="ffu:CLAFUR5_07798"/>
<keyword evidence="2" id="KW-0812">Transmembrane</keyword>
<evidence type="ECO:0000256" key="1">
    <source>
        <dbReference type="SAM" id="MobiDB-lite"/>
    </source>
</evidence>
<dbReference type="OMA" id="YEIANYM"/>
<feature type="region of interest" description="Disordered" evidence="1">
    <location>
        <begin position="458"/>
        <end position="486"/>
    </location>
</feature>
<organism evidence="3 4">
    <name type="scientific">Passalora fulva</name>
    <name type="common">Tomato leaf mold</name>
    <name type="synonym">Cladosporium fulvum</name>
    <dbReference type="NCBI Taxonomy" id="5499"/>
    <lineage>
        <taxon>Eukaryota</taxon>
        <taxon>Fungi</taxon>
        <taxon>Dikarya</taxon>
        <taxon>Ascomycota</taxon>
        <taxon>Pezizomycotina</taxon>
        <taxon>Dothideomycetes</taxon>
        <taxon>Dothideomycetidae</taxon>
        <taxon>Mycosphaerellales</taxon>
        <taxon>Mycosphaerellaceae</taxon>
        <taxon>Fulvia</taxon>
    </lineage>
</organism>
<feature type="transmembrane region" description="Helical" evidence="2">
    <location>
        <begin position="422"/>
        <end position="442"/>
    </location>
</feature>
<reference evidence="3" key="1">
    <citation type="submission" date="2021-12" db="EMBL/GenBank/DDBJ databases">
        <authorList>
            <person name="Zaccaron A."/>
            <person name="Stergiopoulos I."/>
        </authorList>
    </citation>
    <scope>NUCLEOTIDE SEQUENCE</scope>
    <source>
        <strain evidence="3">Race5_Kim</strain>
    </source>
</reference>
<sequence>MLSAFSDARHRHPETARESFFAYVEAATFKKLDGSLEYRYSAKHLAPNDLVDWAWRKNQFAVSASPHQDGSLESELRILFAQPRSSFRANIPEQLLTANVLGALNLPPCTFASFRMAPGTYSAHTEPVGSAFDDCQRLGLVFRSPQKWEFSIGGLAVSHNFATRTTTALNVGFAFGIDQYKANDTKAPEPLWNLVRQMRQAQESLSHPLLLPSLFLSRHILRVSAYIKEHISERVVQLESAIGVTKAGRSFMRGGANVPSLFVDDQMHRNNAKRLTADINDLTTWIMFTRRSPEWDIECIDFLLRLLGKSRKLRECHGIAPQPFYEALDYMRNYAQGCLESCQTSKARMDLQLNILYTSVAQDDGQTSARLAAAAGRDSTSMKIIALITAAYLPGTFIATLFSISMFDWGAGNTGSVSRSFWIYWVVTIPLTIVTLLGWGLWWQFEKKRFVQEVQEASQQPSRHRGLPEALEELKSHGLGRSAKSE</sequence>
<name>A0A9Q8LD70_PASFU</name>
<keyword evidence="2" id="KW-1133">Transmembrane helix</keyword>
<dbReference type="GeneID" id="71987676"/>
<dbReference type="AlphaFoldDB" id="A0A9Q8LD70"/>
<evidence type="ECO:0000313" key="4">
    <source>
        <dbReference type="Proteomes" id="UP000756132"/>
    </source>
</evidence>
<reference evidence="3" key="2">
    <citation type="journal article" date="2022" name="Microb. Genom.">
        <title>A chromosome-scale genome assembly of the tomato pathogen Cladosporium fulvum reveals a compartmentalized genome architecture and the presence of a dispensable chromosome.</title>
        <authorList>
            <person name="Zaccaron A.Z."/>
            <person name="Chen L.H."/>
            <person name="Samaras A."/>
            <person name="Stergiopoulos I."/>
        </authorList>
    </citation>
    <scope>NUCLEOTIDE SEQUENCE</scope>
    <source>
        <strain evidence="3">Race5_Kim</strain>
    </source>
</reference>
<keyword evidence="4" id="KW-1185">Reference proteome</keyword>
<proteinExistence type="predicted"/>
<feature type="transmembrane region" description="Helical" evidence="2">
    <location>
        <begin position="384"/>
        <end position="407"/>
    </location>
</feature>
<dbReference type="RefSeq" id="XP_047759747.1">
    <property type="nucleotide sequence ID" value="XM_047906946.1"/>
</dbReference>
<evidence type="ECO:0000313" key="3">
    <source>
        <dbReference type="EMBL" id="UJO15381.1"/>
    </source>
</evidence>
<gene>
    <name evidence="3" type="ORF">CLAFUR5_07798</name>
</gene>
<dbReference type="Gene3D" id="1.20.58.340">
    <property type="entry name" value="Magnesium transport protein CorA, transmembrane region"/>
    <property type="match status" value="1"/>
</dbReference>
<dbReference type="OrthoDB" id="1046782at2759"/>
<keyword evidence="2" id="KW-0472">Membrane</keyword>
<evidence type="ECO:0000256" key="2">
    <source>
        <dbReference type="SAM" id="Phobius"/>
    </source>
</evidence>
<accession>A0A9Q8LD70</accession>